<organism evidence="3 4">
    <name type="scientific">Marmota monax</name>
    <name type="common">Woodchuck</name>
    <dbReference type="NCBI Taxonomy" id="9995"/>
    <lineage>
        <taxon>Eukaryota</taxon>
        <taxon>Metazoa</taxon>
        <taxon>Chordata</taxon>
        <taxon>Craniata</taxon>
        <taxon>Vertebrata</taxon>
        <taxon>Euteleostomi</taxon>
        <taxon>Mammalia</taxon>
        <taxon>Eutheria</taxon>
        <taxon>Euarchontoglires</taxon>
        <taxon>Glires</taxon>
        <taxon>Rodentia</taxon>
        <taxon>Sciuromorpha</taxon>
        <taxon>Sciuridae</taxon>
        <taxon>Xerinae</taxon>
        <taxon>Marmotini</taxon>
        <taxon>Marmota</taxon>
    </lineage>
</organism>
<evidence type="ECO:0000313" key="3">
    <source>
        <dbReference type="EMBL" id="VTJ87687.1"/>
    </source>
</evidence>
<sequence length="61" mass="6217">MEGRSGGGDPDPERLKGGSGGRSLGHRRGGEEQSLSEPGPQVTPPPRSRVGGPLPTKCLLA</sequence>
<reference evidence="3 4" key="1">
    <citation type="submission" date="2019-04" db="EMBL/GenBank/DDBJ databases">
        <authorList>
            <person name="Alioto T."/>
            <person name="Alioto T."/>
        </authorList>
    </citation>
    <scope>NUCLEOTIDE SEQUENCE [LARGE SCALE GENOMIC DNA]</scope>
</reference>
<dbReference type="EMBL" id="WJEC01006854">
    <property type="protein sequence ID" value="KAF7471128.1"/>
    <property type="molecule type" value="Genomic_DNA"/>
</dbReference>
<feature type="region of interest" description="Disordered" evidence="1">
    <location>
        <begin position="1"/>
        <end position="61"/>
    </location>
</feature>
<evidence type="ECO:0000256" key="1">
    <source>
        <dbReference type="SAM" id="MobiDB-lite"/>
    </source>
</evidence>
<dbReference type="EMBL" id="CABDUW010002682">
    <property type="protein sequence ID" value="VTJ87687.1"/>
    <property type="molecule type" value="Genomic_DNA"/>
</dbReference>
<dbReference type="Proteomes" id="UP000335636">
    <property type="component" value="Unassembled WGS sequence"/>
</dbReference>
<accession>A0A5E4D0Q2</accession>
<dbReference type="AlphaFoldDB" id="A0A5E4D0Q2"/>
<proteinExistence type="predicted"/>
<evidence type="ECO:0000313" key="2">
    <source>
        <dbReference type="EMBL" id="KAF7471128.1"/>
    </source>
</evidence>
<name>A0A5E4D0Q2_MARMO</name>
<gene>
    <name evidence="2" type="ORF">GHT09_017685</name>
    <name evidence="3" type="ORF">MONAX_5E001136</name>
</gene>
<keyword evidence="4" id="KW-1185">Reference proteome</keyword>
<protein>
    <submittedName>
        <fullName evidence="3">Uncharacterized protein</fullName>
    </submittedName>
</protein>
<dbReference type="Proteomes" id="UP000662637">
    <property type="component" value="Unassembled WGS sequence"/>
</dbReference>
<evidence type="ECO:0000313" key="4">
    <source>
        <dbReference type="Proteomes" id="UP000335636"/>
    </source>
</evidence>
<reference evidence="2" key="2">
    <citation type="submission" date="2020-08" db="EMBL/GenBank/DDBJ databases">
        <authorList>
            <person name="Shumante A."/>
            <person name="Zimin A.V."/>
            <person name="Puiu D."/>
            <person name="Salzberg S.L."/>
        </authorList>
    </citation>
    <scope>NUCLEOTIDE SEQUENCE</scope>
    <source>
        <strain evidence="2">WC2-LM</strain>
        <tissue evidence="2">Liver</tissue>
    </source>
</reference>